<dbReference type="AlphaFoldDB" id="A0A482W5G9"/>
<protein>
    <recommendedName>
        <fullName evidence="1">DNA-(apurinic or apyrimidinic site) lyase</fullName>
        <ecNumber evidence="1">4.2.99.18</ecNumber>
    </recommendedName>
</protein>
<comment type="caution">
    <text evidence="13">The sequence shown here is derived from an EMBL/GenBank/DDBJ whole genome shotgun (WGS) entry which is preliminary data.</text>
</comment>
<accession>A0A482W5G9</accession>
<evidence type="ECO:0000256" key="5">
    <source>
        <dbReference type="ARBA" id="ARBA00022801"/>
    </source>
</evidence>
<dbReference type="Pfam" id="PF00730">
    <property type="entry name" value="HhH-GPD"/>
    <property type="match status" value="1"/>
</dbReference>
<dbReference type="GO" id="GO:0000703">
    <property type="term" value="F:oxidized pyrimidine nucleobase lesion DNA N-glycosylase activity"/>
    <property type="evidence" value="ECO:0007669"/>
    <property type="project" value="TreeGrafter"/>
</dbReference>
<keyword evidence="8" id="KW-0234">DNA repair</keyword>
<dbReference type="GO" id="GO:0005634">
    <property type="term" value="C:nucleus"/>
    <property type="evidence" value="ECO:0007669"/>
    <property type="project" value="TreeGrafter"/>
</dbReference>
<name>A0A482W5G9_ASBVE</name>
<keyword evidence="14" id="KW-1185">Reference proteome</keyword>
<evidence type="ECO:0000256" key="10">
    <source>
        <dbReference type="ARBA" id="ARBA00023295"/>
    </source>
</evidence>
<dbReference type="EMBL" id="QDEB01026465">
    <property type="protein sequence ID" value="RZC40382.1"/>
    <property type="molecule type" value="Genomic_DNA"/>
</dbReference>
<dbReference type="STRING" id="1661398.A0A482W5G9"/>
<dbReference type="GO" id="GO:0140078">
    <property type="term" value="F:class I DNA-(apurinic or apyrimidinic site) endonuclease activity"/>
    <property type="evidence" value="ECO:0007669"/>
    <property type="project" value="UniProtKB-EC"/>
</dbReference>
<sequence length="226" mass="25400">MKRITKDKSIKTDRVTRRNRTVSAPEAEPDEETKFDLSKFKLTPKPKLSLKTEADIKQEPRPEPLDSINVKEVKTIKREHIKIEPDCDGASSAKNVKIDGAPANWEQVLHNLREMRKNCDAPVDSMGCDKCQDGTASPETIRYQALLALMLSSQTKDQVTYAAMMRLQSHGCTVDNISATSDEKLGELIYPVGFWKSKVKYIKKTTDILKRDYGGDIPKTAGDLCK</sequence>
<keyword evidence="7" id="KW-0411">Iron-sulfur</keyword>
<evidence type="ECO:0000256" key="7">
    <source>
        <dbReference type="ARBA" id="ARBA00023014"/>
    </source>
</evidence>
<evidence type="ECO:0000256" key="4">
    <source>
        <dbReference type="ARBA" id="ARBA00022763"/>
    </source>
</evidence>
<feature type="compositionally biased region" description="Basic and acidic residues" evidence="11">
    <location>
        <begin position="1"/>
        <end position="16"/>
    </location>
</feature>
<dbReference type="OrthoDB" id="2099276at2759"/>
<keyword evidence="6" id="KW-0408">Iron</keyword>
<dbReference type="GO" id="GO:0051539">
    <property type="term" value="F:4 iron, 4 sulfur cluster binding"/>
    <property type="evidence" value="ECO:0007669"/>
    <property type="project" value="UniProtKB-KW"/>
</dbReference>
<dbReference type="GO" id="GO:0006289">
    <property type="term" value="P:nucleotide-excision repair"/>
    <property type="evidence" value="ECO:0007669"/>
    <property type="project" value="TreeGrafter"/>
</dbReference>
<gene>
    <name evidence="13" type="ORF">BDFB_014156</name>
</gene>
<proteinExistence type="predicted"/>
<keyword evidence="5" id="KW-0378">Hydrolase</keyword>
<dbReference type="GO" id="GO:0006285">
    <property type="term" value="P:base-excision repair, AP site formation"/>
    <property type="evidence" value="ECO:0007669"/>
    <property type="project" value="TreeGrafter"/>
</dbReference>
<evidence type="ECO:0000256" key="11">
    <source>
        <dbReference type="SAM" id="MobiDB-lite"/>
    </source>
</evidence>
<keyword evidence="2" id="KW-0004">4Fe-4S</keyword>
<evidence type="ECO:0000256" key="9">
    <source>
        <dbReference type="ARBA" id="ARBA00023239"/>
    </source>
</evidence>
<dbReference type="InterPro" id="IPR011257">
    <property type="entry name" value="DNA_glycosylase"/>
</dbReference>
<evidence type="ECO:0000256" key="8">
    <source>
        <dbReference type="ARBA" id="ARBA00023204"/>
    </source>
</evidence>
<organism evidence="13 14">
    <name type="scientific">Asbolus verrucosus</name>
    <name type="common">Desert ironclad beetle</name>
    <dbReference type="NCBI Taxonomy" id="1661398"/>
    <lineage>
        <taxon>Eukaryota</taxon>
        <taxon>Metazoa</taxon>
        <taxon>Ecdysozoa</taxon>
        <taxon>Arthropoda</taxon>
        <taxon>Hexapoda</taxon>
        <taxon>Insecta</taxon>
        <taxon>Pterygota</taxon>
        <taxon>Neoptera</taxon>
        <taxon>Endopterygota</taxon>
        <taxon>Coleoptera</taxon>
        <taxon>Polyphaga</taxon>
        <taxon>Cucujiformia</taxon>
        <taxon>Tenebrionidae</taxon>
        <taxon>Pimeliinae</taxon>
        <taxon>Asbolus</taxon>
    </lineage>
</organism>
<keyword evidence="10" id="KW-0326">Glycosidase</keyword>
<feature type="region of interest" description="Disordered" evidence="11">
    <location>
        <begin position="1"/>
        <end position="39"/>
    </location>
</feature>
<evidence type="ECO:0000313" key="14">
    <source>
        <dbReference type="Proteomes" id="UP000292052"/>
    </source>
</evidence>
<dbReference type="InterPro" id="IPR003265">
    <property type="entry name" value="HhH-GPD_domain"/>
</dbReference>
<evidence type="ECO:0000259" key="12">
    <source>
        <dbReference type="Pfam" id="PF00730"/>
    </source>
</evidence>
<evidence type="ECO:0000256" key="3">
    <source>
        <dbReference type="ARBA" id="ARBA00022723"/>
    </source>
</evidence>
<evidence type="ECO:0000256" key="1">
    <source>
        <dbReference type="ARBA" id="ARBA00012720"/>
    </source>
</evidence>
<dbReference type="FunFam" id="1.10.340.30:FF:000005">
    <property type="entry name" value="Endonuclease III-like protein 1"/>
    <property type="match status" value="1"/>
</dbReference>
<keyword evidence="3" id="KW-0479">Metal-binding</keyword>
<evidence type="ECO:0000313" key="13">
    <source>
        <dbReference type="EMBL" id="RZC40382.1"/>
    </source>
</evidence>
<evidence type="ECO:0000256" key="2">
    <source>
        <dbReference type="ARBA" id="ARBA00022485"/>
    </source>
</evidence>
<keyword evidence="4" id="KW-0227">DNA damage</keyword>
<feature type="non-terminal residue" evidence="13">
    <location>
        <position position="226"/>
    </location>
</feature>
<dbReference type="GO" id="GO:0046872">
    <property type="term" value="F:metal ion binding"/>
    <property type="evidence" value="ECO:0007669"/>
    <property type="project" value="UniProtKB-KW"/>
</dbReference>
<dbReference type="SUPFAM" id="SSF48150">
    <property type="entry name" value="DNA-glycosylase"/>
    <property type="match status" value="1"/>
</dbReference>
<dbReference type="Gene3D" id="1.10.340.30">
    <property type="entry name" value="Hypothetical protein, domain 2"/>
    <property type="match status" value="1"/>
</dbReference>
<reference evidence="13 14" key="1">
    <citation type="submission" date="2017-03" db="EMBL/GenBank/DDBJ databases">
        <title>Genome of the blue death feigning beetle - Asbolus verrucosus.</title>
        <authorList>
            <person name="Rider S.D."/>
        </authorList>
    </citation>
    <scope>NUCLEOTIDE SEQUENCE [LARGE SCALE GENOMIC DNA]</scope>
    <source>
        <strain evidence="13">Butters</strain>
        <tissue evidence="13">Head and leg muscle</tissue>
    </source>
</reference>
<feature type="domain" description="HhH-GPD" evidence="12">
    <location>
        <begin position="148"/>
        <end position="210"/>
    </location>
</feature>
<dbReference type="PANTHER" id="PTHR43286:SF1">
    <property type="entry name" value="ENDONUCLEASE III-LIKE PROTEIN 1"/>
    <property type="match status" value="1"/>
</dbReference>
<evidence type="ECO:0000256" key="6">
    <source>
        <dbReference type="ARBA" id="ARBA00023004"/>
    </source>
</evidence>
<dbReference type="PANTHER" id="PTHR43286">
    <property type="entry name" value="ENDONUCLEASE III-LIKE PROTEIN 1"/>
    <property type="match status" value="1"/>
</dbReference>
<dbReference type="EC" id="4.2.99.18" evidence="1"/>
<keyword evidence="9" id="KW-0456">Lyase</keyword>
<dbReference type="Proteomes" id="UP000292052">
    <property type="component" value="Unassembled WGS sequence"/>
</dbReference>